<evidence type="ECO:0000256" key="1">
    <source>
        <dbReference type="SAM" id="Phobius"/>
    </source>
</evidence>
<accession>A0AA35SFA8</accession>
<evidence type="ECO:0000313" key="3">
    <source>
        <dbReference type="Proteomes" id="UP001174909"/>
    </source>
</evidence>
<organism evidence="2 3">
    <name type="scientific">Geodia barretti</name>
    <name type="common">Barrett's horny sponge</name>
    <dbReference type="NCBI Taxonomy" id="519541"/>
    <lineage>
        <taxon>Eukaryota</taxon>
        <taxon>Metazoa</taxon>
        <taxon>Porifera</taxon>
        <taxon>Demospongiae</taxon>
        <taxon>Heteroscleromorpha</taxon>
        <taxon>Tetractinellida</taxon>
        <taxon>Astrophorina</taxon>
        <taxon>Geodiidae</taxon>
        <taxon>Geodia</taxon>
    </lineage>
</organism>
<dbReference type="EMBL" id="CASHTH010002376">
    <property type="protein sequence ID" value="CAI8029045.1"/>
    <property type="molecule type" value="Genomic_DNA"/>
</dbReference>
<comment type="caution">
    <text evidence="2">The sequence shown here is derived from an EMBL/GenBank/DDBJ whole genome shotgun (WGS) entry which is preliminary data.</text>
</comment>
<name>A0AA35SFA8_GEOBA</name>
<dbReference type="Proteomes" id="UP001174909">
    <property type="component" value="Unassembled WGS sequence"/>
</dbReference>
<sequence>MTQIIHAGSKYIRANYTLRVSRALAHCLSLSLSLVPLFLVTLFSTVRLSI</sequence>
<reference evidence="2" key="1">
    <citation type="submission" date="2023-03" db="EMBL/GenBank/DDBJ databases">
        <authorList>
            <person name="Steffen K."/>
            <person name="Cardenas P."/>
        </authorList>
    </citation>
    <scope>NUCLEOTIDE SEQUENCE</scope>
</reference>
<keyword evidence="1" id="KW-0812">Transmembrane</keyword>
<evidence type="ECO:0000313" key="2">
    <source>
        <dbReference type="EMBL" id="CAI8029045.1"/>
    </source>
</evidence>
<keyword evidence="1" id="KW-1133">Transmembrane helix</keyword>
<keyword evidence="3" id="KW-1185">Reference proteome</keyword>
<dbReference type="AlphaFoldDB" id="A0AA35SFA8"/>
<feature type="transmembrane region" description="Helical" evidence="1">
    <location>
        <begin position="23"/>
        <end position="46"/>
    </location>
</feature>
<gene>
    <name evidence="2" type="ORF">GBAR_LOCUS16525</name>
</gene>
<keyword evidence="1" id="KW-0472">Membrane</keyword>
<proteinExistence type="predicted"/>
<protein>
    <submittedName>
        <fullName evidence="2">Uncharacterized protein</fullName>
    </submittedName>
</protein>